<dbReference type="Ensembl" id="ENSJJAT00000000985.1">
    <property type="protein sequence ID" value="ENSJJAP00000000907.1"/>
    <property type="gene ID" value="ENSJJAG00000000751.1"/>
</dbReference>
<dbReference type="GO" id="GO:0005886">
    <property type="term" value="C:plasma membrane"/>
    <property type="evidence" value="ECO:0007669"/>
    <property type="project" value="UniProtKB-SubCell"/>
</dbReference>
<keyword evidence="9" id="KW-0539">Nucleus</keyword>
<dbReference type="GO" id="GO:0005634">
    <property type="term" value="C:nucleus"/>
    <property type="evidence" value="ECO:0007669"/>
    <property type="project" value="UniProtKB-SubCell"/>
</dbReference>
<evidence type="ECO:0000256" key="11">
    <source>
        <dbReference type="ARBA" id="ARBA00037938"/>
    </source>
</evidence>
<evidence type="ECO:0000256" key="3">
    <source>
        <dbReference type="ARBA" id="ARBA00004245"/>
    </source>
</evidence>
<evidence type="ECO:0000256" key="9">
    <source>
        <dbReference type="ARBA" id="ARBA00023242"/>
    </source>
</evidence>
<reference evidence="14" key="1">
    <citation type="submission" date="2025-08" db="UniProtKB">
        <authorList>
            <consortium name="Ensembl"/>
        </authorList>
    </citation>
    <scope>IDENTIFICATION</scope>
</reference>
<keyword evidence="6" id="KW-0970">Cilium biogenesis/degradation</keyword>
<keyword evidence="15" id="KW-1185">Reference proteome</keyword>
<dbReference type="GO" id="GO:0005737">
    <property type="term" value="C:cytoplasm"/>
    <property type="evidence" value="ECO:0007669"/>
    <property type="project" value="Ensembl"/>
</dbReference>
<evidence type="ECO:0000256" key="10">
    <source>
        <dbReference type="ARBA" id="ARBA00037538"/>
    </source>
</evidence>
<evidence type="ECO:0000313" key="15">
    <source>
        <dbReference type="Proteomes" id="UP000694385"/>
    </source>
</evidence>
<name>A0A8C5JX64_JACJA</name>
<proteinExistence type="inferred from homology"/>
<accession>A0A8C5JX64</accession>
<evidence type="ECO:0000256" key="8">
    <source>
        <dbReference type="ARBA" id="ARBA00023212"/>
    </source>
</evidence>
<keyword evidence="5" id="KW-0963">Cytoplasm</keyword>
<comment type="function">
    <text evidence="10">Plays a role in primary ciliogenesis by modulating actin polymerization.</text>
</comment>
<evidence type="ECO:0000313" key="14">
    <source>
        <dbReference type="Ensembl" id="ENSJJAP00000000907.1"/>
    </source>
</evidence>
<evidence type="ECO:0000256" key="4">
    <source>
        <dbReference type="ARBA" id="ARBA00022475"/>
    </source>
</evidence>
<dbReference type="GeneTree" id="ENSGT00940000154101"/>
<feature type="domain" description="Ciliogenesis-associated TTC17-interacting protein N-terminal" evidence="13">
    <location>
        <begin position="21"/>
        <end position="246"/>
    </location>
</feature>
<dbReference type="InterPro" id="IPR048777">
    <property type="entry name" value="CATIP_N"/>
</dbReference>
<reference evidence="14" key="2">
    <citation type="submission" date="2025-09" db="UniProtKB">
        <authorList>
            <consortium name="Ensembl"/>
        </authorList>
    </citation>
    <scope>IDENTIFICATION</scope>
</reference>
<evidence type="ECO:0000256" key="12">
    <source>
        <dbReference type="ARBA" id="ARBA00039249"/>
    </source>
</evidence>
<gene>
    <name evidence="14" type="primary">Catip</name>
</gene>
<evidence type="ECO:0000256" key="6">
    <source>
        <dbReference type="ARBA" id="ARBA00022794"/>
    </source>
</evidence>
<keyword evidence="7" id="KW-0472">Membrane</keyword>
<evidence type="ECO:0000259" key="13">
    <source>
        <dbReference type="Pfam" id="PF21772"/>
    </source>
</evidence>
<dbReference type="GO" id="GO:0044782">
    <property type="term" value="P:cilium organization"/>
    <property type="evidence" value="ECO:0007669"/>
    <property type="project" value="Ensembl"/>
</dbReference>
<dbReference type="GO" id="GO:0015629">
    <property type="term" value="C:actin cytoskeleton"/>
    <property type="evidence" value="ECO:0007669"/>
    <property type="project" value="Ensembl"/>
</dbReference>
<evidence type="ECO:0000256" key="2">
    <source>
        <dbReference type="ARBA" id="ARBA00004236"/>
    </source>
</evidence>
<dbReference type="PANTHER" id="PTHR15505:SF3">
    <property type="entry name" value="CILIOGENESIS-ASSOCIATED TTC17-INTERACTING PROTEIN"/>
    <property type="match status" value="1"/>
</dbReference>
<protein>
    <recommendedName>
        <fullName evidence="12">Ciliogenesis-associated TTC17-interacting protein</fullName>
    </recommendedName>
</protein>
<organism evidence="14 15">
    <name type="scientific">Jaculus jaculus</name>
    <name type="common">Lesser Egyptian jerboa</name>
    <dbReference type="NCBI Taxonomy" id="51337"/>
    <lineage>
        <taxon>Eukaryota</taxon>
        <taxon>Metazoa</taxon>
        <taxon>Chordata</taxon>
        <taxon>Craniata</taxon>
        <taxon>Vertebrata</taxon>
        <taxon>Euteleostomi</taxon>
        <taxon>Mammalia</taxon>
        <taxon>Eutheria</taxon>
        <taxon>Euarchontoglires</taxon>
        <taxon>Glires</taxon>
        <taxon>Rodentia</taxon>
        <taxon>Myomorpha</taxon>
        <taxon>Dipodoidea</taxon>
        <taxon>Dipodidae</taxon>
        <taxon>Dipodinae</taxon>
        <taxon>Jaculus</taxon>
    </lineage>
</organism>
<keyword evidence="8" id="KW-0206">Cytoskeleton</keyword>
<dbReference type="PANTHER" id="PTHR15505">
    <property type="entry name" value="RIIA DOMAIN-CONTAINING PROTEIN 1"/>
    <property type="match status" value="1"/>
</dbReference>
<sequence length="290" mass="32989">RGELVGRGLKTWAGAEVSLAHSEKEELKLVLFSETLAIVSDTGEPQGELTIEVKRGKYKDSTGIMSRCLLVHAHSRGYLDGVLCGNTLLGYLDKKLEPMEQHSLEYIKFPILPMERKTSLTRQDDRLVVTRIVKEGENVKTNVTSFPWDSLAGFISNAANLVLLRVMAWRQVVPNNAYFLTLDNEGKLCHCTYQALGYQTIQVGHQEAEMFIVEQTVHSDENIPFSCQFYLLSDGHLAKRVQVGSPGCCIISKMPILREEDEIESRPQFEKKPLEWKEDLQLYLRFLDRK</sequence>
<comment type="subcellular location">
    <subcellularLocation>
        <location evidence="2">Cell membrane</location>
    </subcellularLocation>
    <subcellularLocation>
        <location evidence="3">Cytoplasm</location>
        <location evidence="3">Cytoskeleton</location>
    </subcellularLocation>
    <subcellularLocation>
        <location evidence="1">Nucleus</location>
    </subcellularLocation>
</comment>
<dbReference type="AlphaFoldDB" id="A0A8C5JX64"/>
<dbReference type="GO" id="GO:0030041">
    <property type="term" value="P:actin filament polymerization"/>
    <property type="evidence" value="ECO:0007669"/>
    <property type="project" value="Ensembl"/>
</dbReference>
<dbReference type="Pfam" id="PF21772">
    <property type="entry name" value="CATIP_N"/>
    <property type="match status" value="1"/>
</dbReference>
<comment type="similarity">
    <text evidence="11">Belongs to the CATIP family.</text>
</comment>
<evidence type="ECO:0000256" key="7">
    <source>
        <dbReference type="ARBA" id="ARBA00023136"/>
    </source>
</evidence>
<evidence type="ECO:0000256" key="1">
    <source>
        <dbReference type="ARBA" id="ARBA00004123"/>
    </source>
</evidence>
<evidence type="ECO:0000256" key="5">
    <source>
        <dbReference type="ARBA" id="ARBA00022490"/>
    </source>
</evidence>
<keyword evidence="4" id="KW-1003">Cell membrane</keyword>
<dbReference type="Proteomes" id="UP000694385">
    <property type="component" value="Unassembled WGS sequence"/>
</dbReference>